<dbReference type="InterPro" id="IPR036026">
    <property type="entry name" value="Seven-hairpin_glycosidases"/>
</dbReference>
<proteinExistence type="inferred from homology"/>
<dbReference type="GO" id="GO:0004571">
    <property type="term" value="F:mannosyl-oligosaccharide 1,2-alpha-mannosidase activity"/>
    <property type="evidence" value="ECO:0007669"/>
    <property type="project" value="InterPro"/>
</dbReference>
<dbReference type="PANTHER" id="PTHR11742:SF103">
    <property type="entry name" value="ENDOPLASMIC RETICULUM MANNOSIDASE MNL2-RELATED"/>
    <property type="match status" value="1"/>
</dbReference>
<dbReference type="AlphaFoldDB" id="A0A9P8MI07"/>
<dbReference type="SUPFAM" id="SSF48225">
    <property type="entry name" value="Seven-hairpin glycosidases"/>
    <property type="match status" value="1"/>
</dbReference>
<sequence>MRYIRRPEAIESVFYLYRITGAKAFFKDTAWDMFTAINNGTRTDYANAAVLDVIVARYPLPKMDSMEASLVLTGLADRHGAANNESHKLLQSFWLAKTLKYFYLVFSTPDVISLDEDVLNTEAHHFRILG</sequence>
<dbReference type="InterPro" id="IPR050749">
    <property type="entry name" value="Glycosyl_Hydrolase_47"/>
</dbReference>
<feature type="binding site" evidence="6">
    <location>
        <position position="121"/>
    </location>
    <ligand>
        <name>Ca(2+)</name>
        <dbReference type="ChEBI" id="CHEBI:29108"/>
    </ligand>
</feature>
<name>A0A9P8MI07_9HYPO</name>
<evidence type="ECO:0000313" key="8">
    <source>
        <dbReference type="Proteomes" id="UP000764110"/>
    </source>
</evidence>
<dbReference type="GO" id="GO:0016020">
    <property type="term" value="C:membrane"/>
    <property type="evidence" value="ECO:0007669"/>
    <property type="project" value="InterPro"/>
</dbReference>
<keyword evidence="6" id="KW-0479">Metal-binding</keyword>
<comment type="caution">
    <text evidence="7">The sequence shown here is derived from an EMBL/GenBank/DDBJ whole genome shotgun (WGS) entry which is preliminary data.</text>
</comment>
<organism evidence="7 8">
    <name type="scientific">Metarhizium humberi</name>
    <dbReference type="NCBI Taxonomy" id="2596975"/>
    <lineage>
        <taxon>Eukaryota</taxon>
        <taxon>Fungi</taxon>
        <taxon>Dikarya</taxon>
        <taxon>Ascomycota</taxon>
        <taxon>Pezizomycotina</taxon>
        <taxon>Sordariomycetes</taxon>
        <taxon>Hypocreomycetidae</taxon>
        <taxon>Hypocreales</taxon>
        <taxon>Clavicipitaceae</taxon>
        <taxon>Metarhizium</taxon>
    </lineage>
</organism>
<dbReference type="InterPro" id="IPR012341">
    <property type="entry name" value="6hp_glycosidase-like_sf"/>
</dbReference>
<evidence type="ECO:0000256" key="1">
    <source>
        <dbReference type="ARBA" id="ARBA00001913"/>
    </source>
</evidence>
<dbReference type="GO" id="GO:0005509">
    <property type="term" value="F:calcium ion binding"/>
    <property type="evidence" value="ECO:0007669"/>
    <property type="project" value="InterPro"/>
</dbReference>
<dbReference type="PANTHER" id="PTHR11742">
    <property type="entry name" value="MANNOSYL-OLIGOSACCHARIDE ALPHA-1,2-MANNOSIDASE-RELATED"/>
    <property type="match status" value="1"/>
</dbReference>
<comment type="similarity">
    <text evidence="3">Belongs to the glycosyl hydrolase 47 family.</text>
</comment>
<gene>
    <name evidence="7" type="ORF">MHUMG1_01787</name>
</gene>
<evidence type="ECO:0000256" key="4">
    <source>
        <dbReference type="ARBA" id="ARBA00022801"/>
    </source>
</evidence>
<keyword evidence="5" id="KW-1015">Disulfide bond</keyword>
<protein>
    <recommendedName>
        <fullName evidence="9">Mannosyl-oligosaccharide 1,2-alpha-mannosidase</fullName>
    </recommendedName>
</protein>
<accession>A0A9P8MI07</accession>
<dbReference type="EMBL" id="JACEFI010000002">
    <property type="protein sequence ID" value="KAH0600788.1"/>
    <property type="molecule type" value="Genomic_DNA"/>
</dbReference>
<reference evidence="7 8" key="1">
    <citation type="submission" date="2020-07" db="EMBL/GenBank/DDBJ databases">
        <title>Metarhizium humberi genome.</title>
        <authorList>
            <person name="Lysoe E."/>
        </authorList>
    </citation>
    <scope>NUCLEOTIDE SEQUENCE [LARGE SCALE GENOMIC DNA]</scope>
    <source>
        <strain evidence="7 8">ESALQ1638</strain>
    </source>
</reference>
<dbReference type="GO" id="GO:0036503">
    <property type="term" value="P:ERAD pathway"/>
    <property type="evidence" value="ECO:0007669"/>
    <property type="project" value="UniProtKB-ARBA"/>
</dbReference>
<evidence type="ECO:0000256" key="3">
    <source>
        <dbReference type="ARBA" id="ARBA00007658"/>
    </source>
</evidence>
<evidence type="ECO:0000256" key="6">
    <source>
        <dbReference type="PIRSR" id="PIRSR601382-2"/>
    </source>
</evidence>
<keyword evidence="8" id="KW-1185">Reference proteome</keyword>
<dbReference type="Proteomes" id="UP000764110">
    <property type="component" value="Unassembled WGS sequence"/>
</dbReference>
<evidence type="ECO:0008006" key="9">
    <source>
        <dbReference type="Google" id="ProtNLM"/>
    </source>
</evidence>
<comment type="pathway">
    <text evidence="2">Protein modification; protein glycosylation.</text>
</comment>
<keyword evidence="6" id="KW-0106">Calcium</keyword>
<comment type="cofactor">
    <cofactor evidence="1 6">
        <name>Ca(2+)</name>
        <dbReference type="ChEBI" id="CHEBI:29108"/>
    </cofactor>
</comment>
<dbReference type="Gene3D" id="1.50.10.10">
    <property type="match status" value="1"/>
</dbReference>
<dbReference type="InterPro" id="IPR001382">
    <property type="entry name" value="Glyco_hydro_47"/>
</dbReference>
<evidence type="ECO:0000313" key="7">
    <source>
        <dbReference type="EMBL" id="KAH0600788.1"/>
    </source>
</evidence>
<dbReference type="GO" id="GO:0005975">
    <property type="term" value="P:carbohydrate metabolic process"/>
    <property type="evidence" value="ECO:0007669"/>
    <property type="project" value="InterPro"/>
</dbReference>
<evidence type="ECO:0000256" key="2">
    <source>
        <dbReference type="ARBA" id="ARBA00004922"/>
    </source>
</evidence>
<keyword evidence="4" id="KW-0378">Hydrolase</keyword>
<evidence type="ECO:0000256" key="5">
    <source>
        <dbReference type="ARBA" id="ARBA00023157"/>
    </source>
</evidence>
<dbReference type="GO" id="GO:0005783">
    <property type="term" value="C:endoplasmic reticulum"/>
    <property type="evidence" value="ECO:0007669"/>
    <property type="project" value="TreeGrafter"/>
</dbReference>
<dbReference type="Pfam" id="PF01532">
    <property type="entry name" value="Glyco_hydro_47"/>
    <property type="match status" value="2"/>
</dbReference>